<evidence type="ECO:0000256" key="10">
    <source>
        <dbReference type="ARBA" id="ARBA00035662"/>
    </source>
</evidence>
<accession>A0ABQ8V3L7</accession>
<dbReference type="Proteomes" id="UP001150217">
    <property type="component" value="Unassembled WGS sequence"/>
</dbReference>
<organism evidence="15 16">
    <name type="scientific">Lentinula lateritia</name>
    <dbReference type="NCBI Taxonomy" id="40482"/>
    <lineage>
        <taxon>Eukaryota</taxon>
        <taxon>Fungi</taxon>
        <taxon>Dikarya</taxon>
        <taxon>Basidiomycota</taxon>
        <taxon>Agaricomycotina</taxon>
        <taxon>Agaricomycetes</taxon>
        <taxon>Agaricomycetidae</taxon>
        <taxon>Agaricales</taxon>
        <taxon>Marasmiineae</taxon>
        <taxon>Omphalotaceae</taxon>
        <taxon>Lentinula</taxon>
    </lineage>
</organism>
<dbReference type="Gene3D" id="3.30.950.10">
    <property type="entry name" value="Methyltransferase, Cobalt-precorrin-4 Transmethylase, Domain 2"/>
    <property type="match status" value="1"/>
</dbReference>
<evidence type="ECO:0000256" key="4">
    <source>
        <dbReference type="ARBA" id="ARBA00022603"/>
    </source>
</evidence>
<evidence type="ECO:0000256" key="5">
    <source>
        <dbReference type="ARBA" id="ARBA00022679"/>
    </source>
</evidence>
<dbReference type="SUPFAM" id="SSF75615">
    <property type="entry name" value="Siroheme synthase middle domains-like"/>
    <property type="match status" value="1"/>
</dbReference>
<dbReference type="InterPro" id="IPR050161">
    <property type="entry name" value="Siro_Cobalamin_biosynth"/>
</dbReference>
<evidence type="ECO:0000256" key="3">
    <source>
        <dbReference type="ARBA" id="ARBA00022481"/>
    </source>
</evidence>
<reference evidence="15" key="1">
    <citation type="submission" date="2022-08" db="EMBL/GenBank/DDBJ databases">
        <title>A Global Phylogenomic Analysis of the Shiitake Genus Lentinula.</title>
        <authorList>
            <consortium name="DOE Joint Genome Institute"/>
            <person name="Sierra-Patev S."/>
            <person name="Min B."/>
            <person name="Naranjo-Ortiz M."/>
            <person name="Looney B."/>
            <person name="Konkel Z."/>
            <person name="Slot J.C."/>
            <person name="Sakamoto Y."/>
            <person name="Steenwyk J.L."/>
            <person name="Rokas A."/>
            <person name="Carro J."/>
            <person name="Camarero S."/>
            <person name="Ferreira P."/>
            <person name="Molpeceres G."/>
            <person name="Ruiz-Duenas F.J."/>
            <person name="Serrano A."/>
            <person name="Henrissat B."/>
            <person name="Drula E."/>
            <person name="Hughes K.W."/>
            <person name="Mata J.L."/>
            <person name="Ishikawa N.K."/>
            <person name="Vargas-Isla R."/>
            <person name="Ushijima S."/>
            <person name="Smith C.A."/>
            <person name="Ahrendt S."/>
            <person name="Andreopoulos W."/>
            <person name="He G."/>
            <person name="Labutti K."/>
            <person name="Lipzen A."/>
            <person name="Ng V."/>
            <person name="Riley R."/>
            <person name="Sandor L."/>
            <person name="Barry K."/>
            <person name="Martinez A.T."/>
            <person name="Xiao Y."/>
            <person name="Gibbons J.G."/>
            <person name="Terashima K."/>
            <person name="Grigoriev I.V."/>
            <person name="Hibbett D.S."/>
        </authorList>
    </citation>
    <scope>NUCLEOTIDE SEQUENCE</scope>
    <source>
        <strain evidence="15">RHP3577 ss4</strain>
    </source>
</reference>
<feature type="domain" description="Siroheme biosynthesis protein Met8 C-terminal" evidence="13">
    <location>
        <begin position="318"/>
        <end position="352"/>
    </location>
</feature>
<evidence type="ECO:0000256" key="6">
    <source>
        <dbReference type="ARBA" id="ARBA00022691"/>
    </source>
</evidence>
<feature type="compositionally biased region" description="Acidic residues" evidence="11">
    <location>
        <begin position="273"/>
        <end position="282"/>
    </location>
</feature>
<evidence type="ECO:0000256" key="7">
    <source>
        <dbReference type="ARBA" id="ARBA00023002"/>
    </source>
</evidence>
<evidence type="ECO:0000259" key="13">
    <source>
        <dbReference type="Pfam" id="PF14823"/>
    </source>
</evidence>
<keyword evidence="7" id="KW-0560">Oxidoreductase</keyword>
<evidence type="ECO:0000256" key="9">
    <source>
        <dbReference type="ARBA" id="ARBA00023244"/>
    </source>
</evidence>
<proteinExistence type="inferred from homology"/>
<name>A0ABQ8V3L7_9AGAR</name>
<dbReference type="InterPro" id="IPR006366">
    <property type="entry name" value="CobA/CysG_C"/>
</dbReference>
<dbReference type="Gene3D" id="3.40.1010.10">
    <property type="entry name" value="Cobalt-precorrin-4 Transmethylase, Domain 1"/>
    <property type="match status" value="1"/>
</dbReference>
<evidence type="ECO:0000256" key="2">
    <source>
        <dbReference type="ARBA" id="ARBA00012400"/>
    </source>
</evidence>
<comment type="similarity">
    <text evidence="10">In the N-terminal section; belongs to the precorrin methyltransferase family.</text>
</comment>
<feature type="domain" description="Siroheme synthase central" evidence="14">
    <location>
        <begin position="204"/>
        <end position="228"/>
    </location>
</feature>
<protein>
    <recommendedName>
        <fullName evidence="2">precorrin-2 dehydrogenase</fullName>
        <ecNumber evidence="2">1.3.1.76</ecNumber>
    </recommendedName>
</protein>
<keyword evidence="4 15" id="KW-0489">Methyltransferase</keyword>
<dbReference type="GO" id="GO:0008168">
    <property type="term" value="F:methyltransferase activity"/>
    <property type="evidence" value="ECO:0007669"/>
    <property type="project" value="UniProtKB-KW"/>
</dbReference>
<dbReference type="GO" id="GO:0032259">
    <property type="term" value="P:methylation"/>
    <property type="evidence" value="ECO:0007669"/>
    <property type="project" value="UniProtKB-KW"/>
</dbReference>
<dbReference type="Pfam" id="PF14823">
    <property type="entry name" value="Sirohm_synth_C"/>
    <property type="match status" value="1"/>
</dbReference>
<keyword evidence="8" id="KW-0520">NAD</keyword>
<feature type="domain" description="Tetrapyrrole methylase" evidence="12">
    <location>
        <begin position="414"/>
        <end position="642"/>
    </location>
</feature>
<dbReference type="Pfam" id="PF14824">
    <property type="entry name" value="Sirohm_synth_M"/>
    <property type="match status" value="1"/>
</dbReference>
<keyword evidence="6" id="KW-0949">S-adenosyl-L-methionine</keyword>
<gene>
    <name evidence="15" type="ORF">C8R41DRAFT_924333</name>
</gene>
<dbReference type="EC" id="1.3.1.76" evidence="2"/>
<feature type="region of interest" description="Disordered" evidence="11">
    <location>
        <begin position="265"/>
        <end position="297"/>
    </location>
</feature>
<dbReference type="Gene3D" id="3.40.50.720">
    <property type="entry name" value="NAD(P)-binding Rossmann-like Domain"/>
    <property type="match status" value="1"/>
</dbReference>
<evidence type="ECO:0000256" key="1">
    <source>
        <dbReference type="ARBA" id="ARBA00011738"/>
    </source>
</evidence>
<dbReference type="Pfam" id="PF00590">
    <property type="entry name" value="TP_methylase"/>
    <property type="match status" value="1"/>
</dbReference>
<keyword evidence="3" id="KW-0488">Methylation</keyword>
<dbReference type="CDD" id="cd11642">
    <property type="entry name" value="SUMT"/>
    <property type="match status" value="1"/>
</dbReference>
<dbReference type="InterPro" id="IPR035996">
    <property type="entry name" value="4pyrrol_Methylase_sf"/>
</dbReference>
<evidence type="ECO:0000313" key="15">
    <source>
        <dbReference type="EMBL" id="KAJ4472670.1"/>
    </source>
</evidence>
<evidence type="ECO:0000259" key="12">
    <source>
        <dbReference type="Pfam" id="PF00590"/>
    </source>
</evidence>
<dbReference type="InterPro" id="IPR028281">
    <property type="entry name" value="Sirohaem_synthase_central"/>
</dbReference>
<evidence type="ECO:0000256" key="8">
    <source>
        <dbReference type="ARBA" id="ARBA00023027"/>
    </source>
</evidence>
<evidence type="ECO:0000256" key="11">
    <source>
        <dbReference type="SAM" id="MobiDB-lite"/>
    </source>
</evidence>
<keyword evidence="5" id="KW-0808">Transferase</keyword>
<evidence type="ECO:0000259" key="14">
    <source>
        <dbReference type="Pfam" id="PF14824"/>
    </source>
</evidence>
<dbReference type="PANTHER" id="PTHR45790">
    <property type="entry name" value="SIROHEME SYNTHASE-RELATED"/>
    <property type="match status" value="1"/>
</dbReference>
<comment type="subunit">
    <text evidence="1">Homodimer.</text>
</comment>
<dbReference type="InterPro" id="IPR014776">
    <property type="entry name" value="4pyrrole_Mease_sub2"/>
</dbReference>
<comment type="caution">
    <text evidence="15">The sequence shown here is derived from an EMBL/GenBank/DDBJ whole genome shotgun (WGS) entry which is preliminary data.</text>
</comment>
<dbReference type="InterPro" id="IPR014777">
    <property type="entry name" value="4pyrrole_Mease_sub1"/>
</dbReference>
<dbReference type="InterPro" id="IPR028162">
    <property type="entry name" value="Met8_C"/>
</dbReference>
<sequence length="764" mass="82817">MSPPTPSSSNPTTGGFSVPQPGASLLLSFSFRPSPYSQPAPFFILGSGPLAAQRAFAAIEANASVVILGKGNLENVCEELRWRVNHGQVSWVDLDQFSDITHDTELVNPDLVDTFALDKYFSGLPPSVSPKFLCITDTLLSTTTRRSRASALSIHTLCHSRNINVNTTDYPDLCDFSFATTYRFPDLPVISGGSSSAHLPTNGGALQIAITTNGQGCRLAGRIKREIVTRLPRDVGKAVGNVGKMRALAKERDRDAKQMFPSIFGFSGPSTTEDPEELDPCADTDTAPTPNSPIPQRPGRTVFIQENGFSPDGETTADRTRRRMKWVAQISEYWPLEKLAAMTEKDMKGYLEDEGAETETKAEVDPSVTPIETRSSCMATTKSELPPFSVPLPPQTSIHSIFPSPPNTIKPGQILLIGSGPGHPSLLTIAAHRALTELADIVLADKLVPAAVLALIPSRVEVVIAKKFPGNADRAQQEMMERALREARKGRCVVRLKQGDPAIYGRFGEEVLYFRNPPPRSPSTTTPAVDHPPLPPTLVIPGVSSALAAPTMFDIPCTQRGASTSFLITTPVGKGGKMLDMPKYERSRTVVVLMGVARLRSVVKTLIGSGKDADYPPYVPIAIIERASMPDQRVVESTLEDIEHAMESAEVGAQRPPGMMVIGWSVSALWGDGNVDVLSEGDDGEGETSGKCASEGTGILREASKTIEAEFREKNEQEMKQSEGTKIGNSEDVRRVRNWLGDGVRWRVREGLASTWDLFNIDSE</sequence>
<keyword evidence="9" id="KW-0627">Porphyrin biosynthesis</keyword>
<keyword evidence="16" id="KW-1185">Reference proteome</keyword>
<dbReference type="PANTHER" id="PTHR45790:SF6">
    <property type="entry name" value="UROPORPHYRINOGEN-III C-METHYLTRANSFERASE"/>
    <property type="match status" value="1"/>
</dbReference>
<dbReference type="InterPro" id="IPR000878">
    <property type="entry name" value="4pyrrol_Mease"/>
</dbReference>
<dbReference type="EMBL" id="JANVFT010000083">
    <property type="protein sequence ID" value="KAJ4472670.1"/>
    <property type="molecule type" value="Genomic_DNA"/>
</dbReference>
<evidence type="ECO:0000313" key="16">
    <source>
        <dbReference type="Proteomes" id="UP001150217"/>
    </source>
</evidence>
<dbReference type="SUPFAM" id="SSF53790">
    <property type="entry name" value="Tetrapyrrole methylase"/>
    <property type="match status" value="1"/>
</dbReference>
<dbReference type="Pfam" id="PF13241">
    <property type="entry name" value="NAD_binding_7"/>
    <property type="match status" value="1"/>
</dbReference>